<evidence type="ECO:0000259" key="8">
    <source>
        <dbReference type="PROSITE" id="PS51007"/>
    </source>
</evidence>
<evidence type="ECO:0000313" key="9">
    <source>
        <dbReference type="EMBL" id="MFC0205854.1"/>
    </source>
</evidence>
<sequence>MRRSFLVLSLALSACGAEGGNPAFRSTGEVIAFSGGDGGAAHACVTCHGLRGEGDGRLAPRLAGLDAGYLHRQLDDYANGRRDHKAMRAVVRRLSGEDRARVAAYYAGLPGTGTPFAQTSALYRARCAGCHGVRGEGGDAANPPLAGQSPAYIAAQLEAWRAGKRRGDGMAQMLQVSRALTPEEVRLVAGHAAPPLPPARRPEAQAASR</sequence>
<dbReference type="EMBL" id="JBHLWK010000020">
    <property type="protein sequence ID" value="MFC0205854.1"/>
    <property type="molecule type" value="Genomic_DNA"/>
</dbReference>
<keyword evidence="1" id="KW-0813">Transport</keyword>
<evidence type="ECO:0000256" key="7">
    <source>
        <dbReference type="SAM" id="MobiDB-lite"/>
    </source>
</evidence>
<organism evidence="9 10">
    <name type="scientific">Novosphingobium soli</name>
    <dbReference type="NCBI Taxonomy" id="574956"/>
    <lineage>
        <taxon>Bacteria</taxon>
        <taxon>Pseudomonadati</taxon>
        <taxon>Pseudomonadota</taxon>
        <taxon>Alphaproteobacteria</taxon>
        <taxon>Sphingomonadales</taxon>
        <taxon>Sphingomonadaceae</taxon>
        <taxon>Novosphingobium</taxon>
    </lineage>
</organism>
<keyword evidence="3 6" id="KW-0479">Metal-binding</keyword>
<evidence type="ECO:0000256" key="2">
    <source>
        <dbReference type="ARBA" id="ARBA00022617"/>
    </source>
</evidence>
<dbReference type="Pfam" id="PF00034">
    <property type="entry name" value="Cytochrom_C"/>
    <property type="match status" value="2"/>
</dbReference>
<dbReference type="Proteomes" id="UP001589798">
    <property type="component" value="Unassembled WGS sequence"/>
</dbReference>
<dbReference type="InterPro" id="IPR050597">
    <property type="entry name" value="Cytochrome_c_Oxidase_Subunit"/>
</dbReference>
<evidence type="ECO:0000256" key="3">
    <source>
        <dbReference type="ARBA" id="ARBA00022723"/>
    </source>
</evidence>
<dbReference type="PANTHER" id="PTHR33751:SF9">
    <property type="entry name" value="CYTOCHROME C4"/>
    <property type="match status" value="1"/>
</dbReference>
<protein>
    <submittedName>
        <fullName evidence="9">C-type cytochrome</fullName>
    </submittedName>
</protein>
<dbReference type="Gene3D" id="1.10.760.10">
    <property type="entry name" value="Cytochrome c-like domain"/>
    <property type="match status" value="2"/>
</dbReference>
<dbReference type="InterPro" id="IPR009056">
    <property type="entry name" value="Cyt_c-like_dom"/>
</dbReference>
<dbReference type="PROSITE" id="PS51257">
    <property type="entry name" value="PROKAR_LIPOPROTEIN"/>
    <property type="match status" value="1"/>
</dbReference>
<name>A0ABV6CZM1_9SPHN</name>
<dbReference type="PANTHER" id="PTHR33751">
    <property type="entry name" value="CBB3-TYPE CYTOCHROME C OXIDASE SUBUNIT FIXP"/>
    <property type="match status" value="1"/>
</dbReference>
<evidence type="ECO:0000256" key="1">
    <source>
        <dbReference type="ARBA" id="ARBA00022448"/>
    </source>
</evidence>
<feature type="region of interest" description="Disordered" evidence="7">
    <location>
        <begin position="187"/>
        <end position="209"/>
    </location>
</feature>
<evidence type="ECO:0000256" key="6">
    <source>
        <dbReference type="PROSITE-ProRule" id="PRU00433"/>
    </source>
</evidence>
<evidence type="ECO:0000256" key="5">
    <source>
        <dbReference type="ARBA" id="ARBA00023004"/>
    </source>
</evidence>
<keyword evidence="2 6" id="KW-0349">Heme</keyword>
<keyword evidence="4" id="KW-0249">Electron transport</keyword>
<keyword evidence="5 6" id="KW-0408">Iron</keyword>
<reference evidence="9 10" key="1">
    <citation type="submission" date="2024-09" db="EMBL/GenBank/DDBJ databases">
        <authorList>
            <person name="Sun Q."/>
            <person name="Mori K."/>
        </authorList>
    </citation>
    <scope>NUCLEOTIDE SEQUENCE [LARGE SCALE GENOMIC DNA]</scope>
    <source>
        <strain evidence="9 10">CCM 7706</strain>
    </source>
</reference>
<dbReference type="RefSeq" id="WP_379488587.1">
    <property type="nucleotide sequence ID" value="NZ_JBHLWK010000020.1"/>
</dbReference>
<proteinExistence type="predicted"/>
<gene>
    <name evidence="9" type="ORF">ACFFJC_16430</name>
</gene>
<dbReference type="PROSITE" id="PS51007">
    <property type="entry name" value="CYTC"/>
    <property type="match status" value="2"/>
</dbReference>
<keyword evidence="10" id="KW-1185">Reference proteome</keyword>
<evidence type="ECO:0000313" key="10">
    <source>
        <dbReference type="Proteomes" id="UP001589798"/>
    </source>
</evidence>
<evidence type="ECO:0000256" key="4">
    <source>
        <dbReference type="ARBA" id="ARBA00022982"/>
    </source>
</evidence>
<feature type="domain" description="Cytochrome c" evidence="8">
    <location>
        <begin position="15"/>
        <end position="110"/>
    </location>
</feature>
<dbReference type="InterPro" id="IPR036909">
    <property type="entry name" value="Cyt_c-like_dom_sf"/>
</dbReference>
<comment type="caution">
    <text evidence="9">The sequence shown here is derived from an EMBL/GenBank/DDBJ whole genome shotgun (WGS) entry which is preliminary data.</text>
</comment>
<dbReference type="SUPFAM" id="SSF46626">
    <property type="entry name" value="Cytochrome c"/>
    <property type="match status" value="2"/>
</dbReference>
<accession>A0ABV6CZM1</accession>
<feature type="domain" description="Cytochrome c" evidence="8">
    <location>
        <begin position="114"/>
        <end position="196"/>
    </location>
</feature>